<reference evidence="1 2" key="1">
    <citation type="journal article" date="2019" name="Genome Biol. Evol.">
        <title>Insights into the evolution of the New World diploid cottons (Gossypium, subgenus Houzingenia) based on genome sequencing.</title>
        <authorList>
            <person name="Grover C.E."/>
            <person name="Arick M.A. 2nd"/>
            <person name="Thrash A."/>
            <person name="Conover J.L."/>
            <person name="Sanders W.S."/>
            <person name="Peterson D.G."/>
            <person name="Frelichowski J.E."/>
            <person name="Scheffler J.A."/>
            <person name="Scheffler B.E."/>
            <person name="Wendel J.F."/>
        </authorList>
    </citation>
    <scope>NUCLEOTIDE SEQUENCE [LARGE SCALE GENOMIC DNA]</scope>
    <source>
        <strain evidence="1">0</strain>
        <tissue evidence="1">Leaf</tissue>
    </source>
</reference>
<dbReference type="OrthoDB" id="998442at2759"/>
<dbReference type="AlphaFoldDB" id="A0A7J9HU03"/>
<comment type="caution">
    <text evidence="1">The sequence shown here is derived from an EMBL/GenBank/DDBJ whole genome shotgun (WGS) entry which is preliminary data.</text>
</comment>
<gene>
    <name evidence="1" type="ORF">Gohar_027169</name>
</gene>
<sequence>MLIYFYESGTVRLQNNLKVIYDDTSTIAMLDFWVKLLGRVMLKG</sequence>
<dbReference type="Proteomes" id="UP000593560">
    <property type="component" value="Unassembled WGS sequence"/>
</dbReference>
<accession>A0A7J9HU03</accession>
<evidence type="ECO:0000313" key="2">
    <source>
        <dbReference type="Proteomes" id="UP000593560"/>
    </source>
</evidence>
<organism evidence="1 2">
    <name type="scientific">Gossypium harknessii</name>
    <dbReference type="NCBI Taxonomy" id="34285"/>
    <lineage>
        <taxon>Eukaryota</taxon>
        <taxon>Viridiplantae</taxon>
        <taxon>Streptophyta</taxon>
        <taxon>Embryophyta</taxon>
        <taxon>Tracheophyta</taxon>
        <taxon>Spermatophyta</taxon>
        <taxon>Magnoliopsida</taxon>
        <taxon>eudicotyledons</taxon>
        <taxon>Gunneridae</taxon>
        <taxon>Pentapetalae</taxon>
        <taxon>rosids</taxon>
        <taxon>malvids</taxon>
        <taxon>Malvales</taxon>
        <taxon>Malvaceae</taxon>
        <taxon>Malvoideae</taxon>
        <taxon>Gossypium</taxon>
    </lineage>
</organism>
<dbReference type="EMBL" id="JABFAD010000011">
    <property type="protein sequence ID" value="MBA0813306.1"/>
    <property type="molecule type" value="Genomic_DNA"/>
</dbReference>
<keyword evidence="2" id="KW-1185">Reference proteome</keyword>
<name>A0A7J9HU03_9ROSI</name>
<proteinExistence type="predicted"/>
<protein>
    <submittedName>
        <fullName evidence="1">Uncharacterized protein</fullName>
    </submittedName>
</protein>
<evidence type="ECO:0000313" key="1">
    <source>
        <dbReference type="EMBL" id="MBA0813306.1"/>
    </source>
</evidence>